<proteinExistence type="predicted"/>
<evidence type="ECO:0000313" key="1">
    <source>
        <dbReference type="EMBL" id="AVO33026.1"/>
    </source>
</evidence>
<gene>
    <name evidence="1" type="ORF">C6570_01210</name>
</gene>
<accession>A0A2S0MB26</accession>
<protein>
    <submittedName>
        <fullName evidence="1">DNA-binding protein</fullName>
    </submittedName>
</protein>
<dbReference type="KEGG" id="otk:C6570_01210"/>
<evidence type="ECO:0000313" key="2">
    <source>
        <dbReference type="Proteomes" id="UP000239709"/>
    </source>
</evidence>
<dbReference type="AlphaFoldDB" id="A0A2S0MB26"/>
<dbReference type="OrthoDB" id="5679056at2"/>
<keyword evidence="2" id="KW-1185">Reference proteome</keyword>
<dbReference type="InterPro" id="IPR026365">
    <property type="entry name" value="BcepMu_gp16"/>
</dbReference>
<dbReference type="RefSeq" id="WP_106701317.1">
    <property type="nucleotide sequence ID" value="NZ_CP027666.1"/>
</dbReference>
<reference evidence="1 2" key="1">
    <citation type="submission" date="2018-03" db="EMBL/GenBank/DDBJ databases">
        <title>Genome sequencing of Ottowia sp.</title>
        <authorList>
            <person name="Kim S.-J."/>
            <person name="Heo J."/>
            <person name="Kwon S.-W."/>
        </authorList>
    </citation>
    <scope>NUCLEOTIDE SEQUENCE [LARGE SCALE GENOMIC DNA]</scope>
    <source>
        <strain evidence="1 2">KADR8-3</strain>
    </source>
</reference>
<keyword evidence="1" id="KW-0238">DNA-binding</keyword>
<name>A0A2S0MB26_9BURK</name>
<dbReference type="Proteomes" id="UP000239709">
    <property type="component" value="Chromosome"/>
</dbReference>
<sequence length="79" mass="8846">MPLKTRQQIRADFAHKGVSVSDWARKRGYSVTVVWAIINDKEDNPKYKCLRGQAHDIAVDLGLKQGTSRPVATRLQLAA</sequence>
<dbReference type="NCBIfam" id="TIGR04111">
    <property type="entry name" value="BcepMu_gp16"/>
    <property type="match status" value="1"/>
</dbReference>
<organism evidence="1 2">
    <name type="scientific">Ottowia oryzae</name>
    <dbReference type="NCBI Taxonomy" id="2109914"/>
    <lineage>
        <taxon>Bacteria</taxon>
        <taxon>Pseudomonadati</taxon>
        <taxon>Pseudomonadota</taxon>
        <taxon>Betaproteobacteria</taxon>
        <taxon>Burkholderiales</taxon>
        <taxon>Comamonadaceae</taxon>
        <taxon>Ottowia</taxon>
    </lineage>
</organism>
<dbReference type="GO" id="GO:0003677">
    <property type="term" value="F:DNA binding"/>
    <property type="evidence" value="ECO:0007669"/>
    <property type="project" value="UniProtKB-KW"/>
</dbReference>
<dbReference type="EMBL" id="CP027666">
    <property type="protein sequence ID" value="AVO33026.1"/>
    <property type="molecule type" value="Genomic_DNA"/>
</dbReference>